<proteinExistence type="predicted"/>
<dbReference type="GO" id="GO:0005886">
    <property type="term" value="C:plasma membrane"/>
    <property type="evidence" value="ECO:0007669"/>
    <property type="project" value="UniProtKB-SubCell"/>
</dbReference>
<dbReference type="AlphaFoldDB" id="A0A1F6LKL3"/>
<dbReference type="SUPFAM" id="SSF51695">
    <property type="entry name" value="PLC-like phosphodiesterases"/>
    <property type="match status" value="1"/>
</dbReference>
<dbReference type="Proteomes" id="UP000177067">
    <property type="component" value="Unassembled WGS sequence"/>
</dbReference>
<dbReference type="SUPFAM" id="SSF53649">
    <property type="entry name" value="Alkaline phosphatase-like"/>
    <property type="match status" value="1"/>
</dbReference>
<evidence type="ECO:0000256" key="6">
    <source>
        <dbReference type="SAM" id="Phobius"/>
    </source>
</evidence>
<sequence length="730" mass="84032">MSVLILLFFISLLIIIASYTFYLSGAKKVQSIVFALILFLFSIYNLIYLVFDSLTGNGINTAVLYHMKYGVEGAGIFSFWKIMVWFVLLISICVFFIFKIYHRTQKREFQKKFLLLAYPSVFASFIFSPMSLNLYDILITPDNKNFKYEFDDYYSEVNLEKIGKTKNLIFIYGESLEQTYFDENIFPDLMSELKKWRNQSTYFSSVETLEGNGWTIGGIVGSQCGIPLITPSGNQNFVDTPKFLPNAICLSDLLKNENYYLTYFGGAELKFGRKDLFFENHNFDEVYGRIKLEDMVDQSIPRHSWGIHDDSLFELAYQHFSELSAKKEKQAMFVLTLDTHHPYGESSPECNNIKYKNGKNSMLNAVACSDKLISDFIKKISESSFAKDTVVVVTSDHIALPNVAEKMLKKGDRKNLFMVIDFENLEKREVNQKGSTMDIGATILPFIGYRTKLGFGRDLMSDIAEPNRVEVLAGAYKYWRNDMNFLWGLETKNEKIFVIKRIAHAGGGLGENVYTNSFEAMQNSVENGMEYLEIDLSFTSDGELVCIHDWGKTFEQLFGQKSERVSLVEFEKLVQNKKEFTICTLDTLVDWLENNKKIKIVTDIKDTNFNLNGLKLIKESFDEYADRIIPQIYNPEDYNAVKELGYKNIIWTLYAYSGSKDDVYSWVEKMEGLSAVAMFQDVAENGVSTKIKEKGIPVYVHTINDKNIFDYLVKNFGVTEIYTDYLYTNN</sequence>
<keyword evidence="2" id="KW-1003">Cell membrane</keyword>
<dbReference type="EMBL" id="MFPS01000006">
    <property type="protein sequence ID" value="OGH59854.1"/>
    <property type="molecule type" value="Genomic_DNA"/>
</dbReference>
<dbReference type="Gene3D" id="3.20.20.190">
    <property type="entry name" value="Phosphatidylinositol (PI) phosphodiesterase"/>
    <property type="match status" value="1"/>
</dbReference>
<dbReference type="InterPro" id="IPR030395">
    <property type="entry name" value="GP_PDE_dom"/>
</dbReference>
<dbReference type="PANTHER" id="PTHR47371">
    <property type="entry name" value="LIPOTEICHOIC ACID SYNTHASE"/>
    <property type="match status" value="1"/>
</dbReference>
<dbReference type="CDD" id="cd16015">
    <property type="entry name" value="LTA_synthase"/>
    <property type="match status" value="1"/>
</dbReference>
<dbReference type="PROSITE" id="PS51704">
    <property type="entry name" value="GP_PDE"/>
    <property type="match status" value="1"/>
</dbReference>
<feature type="transmembrane region" description="Helical" evidence="6">
    <location>
        <begin position="6"/>
        <end position="25"/>
    </location>
</feature>
<keyword evidence="3 6" id="KW-0812">Transmembrane</keyword>
<organism evidence="8 9">
    <name type="scientific">Candidatus Magasanikbacteria bacterium RIFCSPHIGHO2_01_FULL_33_34</name>
    <dbReference type="NCBI Taxonomy" id="1798671"/>
    <lineage>
        <taxon>Bacteria</taxon>
        <taxon>Candidatus Magasanikiibacteriota</taxon>
    </lineage>
</organism>
<evidence type="ECO:0000313" key="9">
    <source>
        <dbReference type="Proteomes" id="UP000177067"/>
    </source>
</evidence>
<dbReference type="InterPro" id="IPR017850">
    <property type="entry name" value="Alkaline_phosphatase_core_sf"/>
</dbReference>
<feature type="transmembrane region" description="Helical" evidence="6">
    <location>
        <begin position="113"/>
        <end position="135"/>
    </location>
</feature>
<keyword evidence="4 6" id="KW-1133">Transmembrane helix</keyword>
<feature type="transmembrane region" description="Helical" evidence="6">
    <location>
        <begin position="32"/>
        <end position="51"/>
    </location>
</feature>
<evidence type="ECO:0000259" key="7">
    <source>
        <dbReference type="PROSITE" id="PS51704"/>
    </source>
</evidence>
<feature type="domain" description="GP-PDE" evidence="7">
    <location>
        <begin position="499"/>
        <end position="730"/>
    </location>
</feature>
<dbReference type="Gene3D" id="3.40.720.10">
    <property type="entry name" value="Alkaline Phosphatase, subunit A"/>
    <property type="match status" value="1"/>
</dbReference>
<evidence type="ECO:0000256" key="5">
    <source>
        <dbReference type="ARBA" id="ARBA00023136"/>
    </source>
</evidence>
<dbReference type="PANTHER" id="PTHR47371:SF3">
    <property type="entry name" value="PHOSPHOGLYCEROL TRANSFERASE I"/>
    <property type="match status" value="1"/>
</dbReference>
<reference evidence="8 9" key="1">
    <citation type="journal article" date="2016" name="Nat. Commun.">
        <title>Thousands of microbial genomes shed light on interconnected biogeochemical processes in an aquifer system.</title>
        <authorList>
            <person name="Anantharaman K."/>
            <person name="Brown C.T."/>
            <person name="Hug L.A."/>
            <person name="Sharon I."/>
            <person name="Castelle C.J."/>
            <person name="Probst A.J."/>
            <person name="Thomas B.C."/>
            <person name="Singh A."/>
            <person name="Wilkins M.J."/>
            <person name="Karaoz U."/>
            <person name="Brodie E.L."/>
            <person name="Williams K.H."/>
            <person name="Hubbard S.S."/>
            <person name="Banfield J.F."/>
        </authorList>
    </citation>
    <scope>NUCLEOTIDE SEQUENCE [LARGE SCALE GENOMIC DNA]</scope>
</reference>
<protein>
    <recommendedName>
        <fullName evidence="7">GP-PDE domain-containing protein</fullName>
    </recommendedName>
</protein>
<dbReference type="Pfam" id="PF00884">
    <property type="entry name" value="Sulfatase"/>
    <property type="match status" value="1"/>
</dbReference>
<accession>A0A1F6LKL3</accession>
<dbReference type="InterPro" id="IPR017946">
    <property type="entry name" value="PLC-like_Pdiesterase_TIM-brl"/>
</dbReference>
<comment type="subcellular location">
    <subcellularLocation>
        <location evidence="1">Cell membrane</location>
        <topology evidence="1">Multi-pass membrane protein</topology>
    </subcellularLocation>
</comment>
<comment type="caution">
    <text evidence="8">The sequence shown here is derived from an EMBL/GenBank/DDBJ whole genome shotgun (WGS) entry which is preliminary data.</text>
</comment>
<dbReference type="GO" id="GO:0006629">
    <property type="term" value="P:lipid metabolic process"/>
    <property type="evidence" value="ECO:0007669"/>
    <property type="project" value="InterPro"/>
</dbReference>
<name>A0A1F6LKL3_9BACT</name>
<evidence type="ECO:0000256" key="4">
    <source>
        <dbReference type="ARBA" id="ARBA00022989"/>
    </source>
</evidence>
<keyword evidence="5 6" id="KW-0472">Membrane</keyword>
<evidence type="ECO:0000313" key="8">
    <source>
        <dbReference type="EMBL" id="OGH59854.1"/>
    </source>
</evidence>
<dbReference type="InterPro" id="IPR050448">
    <property type="entry name" value="OpgB/LTA_synthase_biosynth"/>
</dbReference>
<dbReference type="InterPro" id="IPR000917">
    <property type="entry name" value="Sulfatase_N"/>
</dbReference>
<dbReference type="GO" id="GO:0008081">
    <property type="term" value="F:phosphoric diester hydrolase activity"/>
    <property type="evidence" value="ECO:0007669"/>
    <property type="project" value="InterPro"/>
</dbReference>
<gene>
    <name evidence="8" type="ORF">A2725_02455</name>
</gene>
<evidence type="ECO:0000256" key="3">
    <source>
        <dbReference type="ARBA" id="ARBA00022692"/>
    </source>
</evidence>
<feature type="transmembrane region" description="Helical" evidence="6">
    <location>
        <begin position="82"/>
        <end position="101"/>
    </location>
</feature>
<evidence type="ECO:0000256" key="2">
    <source>
        <dbReference type="ARBA" id="ARBA00022475"/>
    </source>
</evidence>
<evidence type="ECO:0000256" key="1">
    <source>
        <dbReference type="ARBA" id="ARBA00004651"/>
    </source>
</evidence>
<dbReference type="Pfam" id="PF03009">
    <property type="entry name" value="GDPD"/>
    <property type="match status" value="1"/>
</dbReference>